<dbReference type="EMBL" id="CADCUP010000023">
    <property type="protein sequence ID" value="CAA9373705.1"/>
    <property type="molecule type" value="Genomic_DNA"/>
</dbReference>
<keyword evidence="1" id="KW-0812">Transmembrane</keyword>
<feature type="transmembrane region" description="Helical" evidence="1">
    <location>
        <begin position="99"/>
        <end position="119"/>
    </location>
</feature>
<protein>
    <recommendedName>
        <fullName evidence="3">DUF3017 domain-containing protein</fullName>
    </recommendedName>
</protein>
<evidence type="ECO:0008006" key="3">
    <source>
        <dbReference type="Google" id="ProtNLM"/>
    </source>
</evidence>
<proteinExistence type="predicted"/>
<accession>A0A6J4N373</accession>
<dbReference type="InterPro" id="IPR021385">
    <property type="entry name" value="DUF3017"/>
</dbReference>
<dbReference type="RefSeq" id="WP_295656354.1">
    <property type="nucleotide sequence ID" value="NZ_CADCUP010000023.1"/>
</dbReference>
<reference evidence="2" key="1">
    <citation type="submission" date="2020-02" db="EMBL/GenBank/DDBJ databases">
        <authorList>
            <person name="Meier V. D."/>
        </authorList>
    </citation>
    <scope>NUCLEOTIDE SEQUENCE</scope>
    <source>
        <strain evidence="2">AVDCRST_MAG06</strain>
    </source>
</reference>
<dbReference type="AlphaFoldDB" id="A0A6J4N373"/>
<sequence>MTEHDLPTPEDVPPVSAEALVDGEVAAPEVLEERRYPSTLGGAIYLVVLVVAVVAVGIVVAGSWRTGIRWFGGALVFAAAVRVGLRPRDAGMLAVRSKPIDATLLAGVGVALIVLASSIPDQPG</sequence>
<gene>
    <name evidence="2" type="ORF">AVDCRST_MAG06-284</name>
</gene>
<evidence type="ECO:0000313" key="2">
    <source>
        <dbReference type="EMBL" id="CAA9373705.1"/>
    </source>
</evidence>
<keyword evidence="1" id="KW-0472">Membrane</keyword>
<feature type="transmembrane region" description="Helical" evidence="1">
    <location>
        <begin position="70"/>
        <end position="87"/>
    </location>
</feature>
<dbReference type="Pfam" id="PF11222">
    <property type="entry name" value="DUF3017"/>
    <property type="match status" value="1"/>
</dbReference>
<evidence type="ECO:0000256" key="1">
    <source>
        <dbReference type="SAM" id="Phobius"/>
    </source>
</evidence>
<keyword evidence="1" id="KW-1133">Transmembrane helix</keyword>
<feature type="transmembrane region" description="Helical" evidence="1">
    <location>
        <begin position="43"/>
        <end position="64"/>
    </location>
</feature>
<name>A0A6J4N373_9ACTN</name>
<organism evidence="2">
    <name type="scientific">uncultured Nocardioides sp</name>
    <dbReference type="NCBI Taxonomy" id="198441"/>
    <lineage>
        <taxon>Bacteria</taxon>
        <taxon>Bacillati</taxon>
        <taxon>Actinomycetota</taxon>
        <taxon>Actinomycetes</taxon>
        <taxon>Propionibacteriales</taxon>
        <taxon>Nocardioidaceae</taxon>
        <taxon>Nocardioides</taxon>
        <taxon>environmental samples</taxon>
    </lineage>
</organism>